<evidence type="ECO:0000256" key="1">
    <source>
        <dbReference type="SAM" id="Phobius"/>
    </source>
</evidence>
<organism evidence="2 3">
    <name type="scientific">Decorospora gaudefroyi</name>
    <dbReference type="NCBI Taxonomy" id="184978"/>
    <lineage>
        <taxon>Eukaryota</taxon>
        <taxon>Fungi</taxon>
        <taxon>Dikarya</taxon>
        <taxon>Ascomycota</taxon>
        <taxon>Pezizomycotina</taxon>
        <taxon>Dothideomycetes</taxon>
        <taxon>Pleosporomycetidae</taxon>
        <taxon>Pleosporales</taxon>
        <taxon>Pleosporineae</taxon>
        <taxon>Pleosporaceae</taxon>
        <taxon>Decorospora</taxon>
    </lineage>
</organism>
<evidence type="ECO:0000313" key="3">
    <source>
        <dbReference type="Proteomes" id="UP000800040"/>
    </source>
</evidence>
<sequence>MSPLTRLARLLLIAHACINIAQGIYTFLDPKHWSEITGFEADDRVLQMIGLTTLATGWYQLIFVAQGNRRLMLATVPLRLGFAGVMYGWGRMGMVLCEGCVVWFCLVGVFG</sequence>
<dbReference type="OrthoDB" id="10042947at2759"/>
<keyword evidence="1" id="KW-1133">Transmembrane helix</keyword>
<dbReference type="Proteomes" id="UP000800040">
    <property type="component" value="Unassembled WGS sequence"/>
</dbReference>
<gene>
    <name evidence="2" type="ORF">BDW02DRAFT_550494</name>
</gene>
<accession>A0A6A5KDR2</accession>
<feature type="transmembrane region" description="Helical" evidence="1">
    <location>
        <begin position="86"/>
        <end position="110"/>
    </location>
</feature>
<keyword evidence="1" id="KW-0472">Membrane</keyword>
<protein>
    <submittedName>
        <fullName evidence="2">Uncharacterized protein</fullName>
    </submittedName>
</protein>
<keyword evidence="1" id="KW-0812">Transmembrane</keyword>
<evidence type="ECO:0000313" key="2">
    <source>
        <dbReference type="EMBL" id="KAF1834449.1"/>
    </source>
</evidence>
<feature type="transmembrane region" description="Helical" evidence="1">
    <location>
        <begin position="7"/>
        <end position="25"/>
    </location>
</feature>
<keyword evidence="3" id="KW-1185">Reference proteome</keyword>
<reference evidence="2" key="1">
    <citation type="submission" date="2020-01" db="EMBL/GenBank/DDBJ databases">
        <authorList>
            <consortium name="DOE Joint Genome Institute"/>
            <person name="Haridas S."/>
            <person name="Albert R."/>
            <person name="Binder M."/>
            <person name="Bloem J."/>
            <person name="Labutti K."/>
            <person name="Salamov A."/>
            <person name="Andreopoulos B."/>
            <person name="Baker S.E."/>
            <person name="Barry K."/>
            <person name="Bills G."/>
            <person name="Bluhm B.H."/>
            <person name="Cannon C."/>
            <person name="Castanera R."/>
            <person name="Culley D.E."/>
            <person name="Daum C."/>
            <person name="Ezra D."/>
            <person name="Gonzalez J.B."/>
            <person name="Henrissat B."/>
            <person name="Kuo A."/>
            <person name="Liang C."/>
            <person name="Lipzen A."/>
            <person name="Lutzoni F."/>
            <person name="Magnuson J."/>
            <person name="Mondo S."/>
            <person name="Nolan M."/>
            <person name="Ohm R."/>
            <person name="Pangilinan J."/>
            <person name="Park H.-J."/>
            <person name="Ramirez L."/>
            <person name="Alfaro M."/>
            <person name="Sun H."/>
            <person name="Tritt A."/>
            <person name="Yoshinaga Y."/>
            <person name="Zwiers L.-H."/>
            <person name="Turgeon B.G."/>
            <person name="Goodwin S.B."/>
            <person name="Spatafora J.W."/>
            <person name="Crous P.W."/>
            <person name="Grigoriev I.V."/>
        </authorList>
    </citation>
    <scope>NUCLEOTIDE SEQUENCE</scope>
    <source>
        <strain evidence="2">P77</strain>
    </source>
</reference>
<proteinExistence type="predicted"/>
<name>A0A6A5KDR2_9PLEO</name>
<dbReference type="EMBL" id="ML975302">
    <property type="protein sequence ID" value="KAF1834449.1"/>
    <property type="molecule type" value="Genomic_DNA"/>
</dbReference>
<dbReference type="AlphaFoldDB" id="A0A6A5KDR2"/>
<feature type="transmembrane region" description="Helical" evidence="1">
    <location>
        <begin position="45"/>
        <end position="65"/>
    </location>
</feature>